<dbReference type="PANTHER" id="PTHR43767">
    <property type="entry name" value="LONG-CHAIN-FATTY-ACID--COA LIGASE"/>
    <property type="match status" value="1"/>
</dbReference>
<proteinExistence type="predicted"/>
<reference evidence="3 4" key="1">
    <citation type="submission" date="2020-06" db="EMBL/GenBank/DDBJ databases">
        <title>Halomonas sp. QX-1 draft genome sequence.</title>
        <authorList>
            <person name="Qiu X."/>
        </authorList>
    </citation>
    <scope>NUCLEOTIDE SEQUENCE [LARGE SCALE GENOMIC DNA]</scope>
    <source>
        <strain evidence="3 4">QX-1</strain>
    </source>
</reference>
<dbReference type="InterPro" id="IPR000873">
    <property type="entry name" value="AMP-dep_synth/lig_dom"/>
</dbReference>
<dbReference type="SUPFAM" id="SSF56801">
    <property type="entry name" value="Acetyl-CoA synthetase-like"/>
    <property type="match status" value="1"/>
</dbReference>
<evidence type="ECO:0000313" key="4">
    <source>
        <dbReference type="Proteomes" id="UP000589984"/>
    </source>
</evidence>
<comment type="caution">
    <text evidence="3">The sequence shown here is derived from an EMBL/GenBank/DDBJ whole genome shotgun (WGS) entry which is preliminary data.</text>
</comment>
<evidence type="ECO:0000259" key="2">
    <source>
        <dbReference type="Pfam" id="PF00501"/>
    </source>
</evidence>
<feature type="domain" description="AMP-dependent synthetase/ligase" evidence="2">
    <location>
        <begin position="13"/>
        <end position="336"/>
    </location>
</feature>
<dbReference type="Pfam" id="PF00501">
    <property type="entry name" value="AMP-binding"/>
    <property type="match status" value="1"/>
</dbReference>
<dbReference type="EMBL" id="JABWCV010000006">
    <property type="protein sequence ID" value="NVF13888.1"/>
    <property type="molecule type" value="Genomic_DNA"/>
</dbReference>
<dbReference type="InterPro" id="IPR020845">
    <property type="entry name" value="AMP-binding_CS"/>
</dbReference>
<dbReference type="PANTHER" id="PTHR43767:SF8">
    <property type="entry name" value="LONG-CHAIN-FATTY-ACID--COA LIGASE"/>
    <property type="match status" value="1"/>
</dbReference>
<evidence type="ECO:0000313" key="3">
    <source>
        <dbReference type="EMBL" id="NVF13888.1"/>
    </source>
</evidence>
<dbReference type="PROSITE" id="PS00455">
    <property type="entry name" value="AMP_BINDING"/>
    <property type="match status" value="1"/>
</dbReference>
<dbReference type="InterPro" id="IPR050237">
    <property type="entry name" value="ATP-dep_AMP-bd_enzyme"/>
</dbReference>
<dbReference type="Pfam" id="PF23562">
    <property type="entry name" value="AMP-binding_C_3"/>
    <property type="match status" value="1"/>
</dbReference>
<accession>A0A7Y6V7U6</accession>
<evidence type="ECO:0000256" key="1">
    <source>
        <dbReference type="ARBA" id="ARBA00022598"/>
    </source>
</evidence>
<name>A0A7Y6V7U6_9GAMM</name>
<gene>
    <name evidence="3" type="ORF">HUO07_06855</name>
</gene>
<dbReference type="Proteomes" id="UP000589984">
    <property type="component" value="Unassembled WGS sequence"/>
</dbReference>
<dbReference type="InterPro" id="IPR042099">
    <property type="entry name" value="ANL_N_sf"/>
</dbReference>
<sequence>MHALPNALMARLAHHAQQTPQRTALSDGEQSLSYADVIHHVAQRRQRLRDVNARRVALALDNGLEWALWDLALMMEACVAVPIPGFFSEQQRRHIVQQVGLGSWIGHGGEAFGFKATPDPAIAQRRVDHPLALHEGTTRITFTSGTSGTPKGVCLDNAALLTVTESLAEIVAPLDIRCHLAMLPLSTLLENIGGLYLPLWLGACSILPGMATLGWQGASGFNAQLALDAIERYQPNSMILVPQLLQALVSESTTAPDSLRFVAVGGAQVANTLLSQARRGGWPVYEGYGLSEGTSVVCLNRPGEPSCGVGSPLRHAQIRIDREGQLHIRGALMLGYIGEAPCGDWYATGDTGQWQDDTIALNGRQRDVFITAYGRNVNPQWVEGELCTQPAIAQAMVYGEALPANRALIVPATPHMTNAQIEAALNAVNRTLPDYAQVHEWQRAAPFTPHNQQLTANGRLRRDTLLAAYGHWLRAVVTDTPKGVTP</sequence>
<dbReference type="Gene3D" id="3.30.300.30">
    <property type="match status" value="1"/>
</dbReference>
<dbReference type="InterPro" id="IPR045851">
    <property type="entry name" value="AMP-bd_C_sf"/>
</dbReference>
<dbReference type="RefSeq" id="WP_176302950.1">
    <property type="nucleotide sequence ID" value="NZ_JABWCV010000006.1"/>
</dbReference>
<keyword evidence="4" id="KW-1185">Reference proteome</keyword>
<dbReference type="Gene3D" id="3.40.50.12780">
    <property type="entry name" value="N-terminal domain of ligase-like"/>
    <property type="match status" value="1"/>
</dbReference>
<organism evidence="3 4">
    <name type="scientific">Vreelandella maris</name>
    <dbReference type="NCBI Taxonomy" id="2729617"/>
    <lineage>
        <taxon>Bacteria</taxon>
        <taxon>Pseudomonadati</taxon>
        <taxon>Pseudomonadota</taxon>
        <taxon>Gammaproteobacteria</taxon>
        <taxon>Oceanospirillales</taxon>
        <taxon>Halomonadaceae</taxon>
        <taxon>Vreelandella</taxon>
    </lineage>
</organism>
<protein>
    <submittedName>
        <fullName evidence="3">AMP-binding protein</fullName>
    </submittedName>
</protein>
<dbReference type="AlphaFoldDB" id="A0A7Y6V7U6"/>
<dbReference type="GO" id="GO:0016874">
    <property type="term" value="F:ligase activity"/>
    <property type="evidence" value="ECO:0007669"/>
    <property type="project" value="UniProtKB-KW"/>
</dbReference>
<keyword evidence="1" id="KW-0436">Ligase</keyword>